<feature type="domain" description="SIS" evidence="2">
    <location>
        <begin position="26"/>
        <end position="164"/>
    </location>
</feature>
<comment type="caution">
    <text evidence="3">The sequence shown here is derived from an EMBL/GenBank/DDBJ whole genome shotgun (WGS) entry which is preliminary data.</text>
</comment>
<name>A0ABW4CD66_9BACL</name>
<evidence type="ECO:0000256" key="1">
    <source>
        <dbReference type="ARBA" id="ARBA00009235"/>
    </source>
</evidence>
<accession>A0ABW4CD66</accession>
<dbReference type="RefSeq" id="WP_380165951.1">
    <property type="nucleotide sequence ID" value="NZ_JBHTNU010000012.1"/>
</dbReference>
<evidence type="ECO:0000313" key="3">
    <source>
        <dbReference type="EMBL" id="MFD1427725.1"/>
    </source>
</evidence>
<comment type="similarity">
    <text evidence="1">Belongs to the SIS family. PHI subfamily.</text>
</comment>
<sequence length="180" mass="19608">MNTPSIVLREMERVIGQIDARRYVELAGMLLEHSRLFVYGEGRSGLVGRMIAMRLMHSGCEVYVVDETITPPIAEGDRLLIISGSGRSARIRDMAEKSGEAGYRVWLVTATREKLDEPWCSGGLFIPAATKHRKPGEAETIQPLGNQFDQAAHIVLDAAVIDGPAGGKGNDSLKGRHANL</sequence>
<keyword evidence="3" id="KW-0413">Isomerase</keyword>
<reference evidence="4" key="1">
    <citation type="journal article" date="2019" name="Int. J. Syst. Evol. Microbiol.">
        <title>The Global Catalogue of Microorganisms (GCM) 10K type strain sequencing project: providing services to taxonomists for standard genome sequencing and annotation.</title>
        <authorList>
            <consortium name="The Broad Institute Genomics Platform"/>
            <consortium name="The Broad Institute Genome Sequencing Center for Infectious Disease"/>
            <person name="Wu L."/>
            <person name="Ma J."/>
        </authorList>
    </citation>
    <scope>NUCLEOTIDE SEQUENCE [LARGE SCALE GENOMIC DNA]</scope>
    <source>
        <strain evidence="4">S1</strain>
    </source>
</reference>
<dbReference type="SUPFAM" id="SSF53697">
    <property type="entry name" value="SIS domain"/>
    <property type="match status" value="1"/>
</dbReference>
<dbReference type="Gene3D" id="3.40.50.10490">
    <property type="entry name" value="Glucose-6-phosphate isomerase like protein, domain 1"/>
    <property type="match status" value="1"/>
</dbReference>
<dbReference type="GO" id="GO:0043800">
    <property type="term" value="F:6-phospho-3-hexuloisomerase activity"/>
    <property type="evidence" value="ECO:0007669"/>
    <property type="project" value="UniProtKB-EC"/>
</dbReference>
<dbReference type="InterPro" id="IPR017552">
    <property type="entry name" value="PHI/rmpB"/>
</dbReference>
<evidence type="ECO:0000259" key="2">
    <source>
        <dbReference type="PROSITE" id="PS51464"/>
    </source>
</evidence>
<dbReference type="InterPro" id="IPR046348">
    <property type="entry name" value="SIS_dom_sf"/>
</dbReference>
<dbReference type="EMBL" id="JBHTNU010000012">
    <property type="protein sequence ID" value="MFD1427725.1"/>
    <property type="molecule type" value="Genomic_DNA"/>
</dbReference>
<dbReference type="PANTHER" id="PTHR43443">
    <property type="entry name" value="3-HEXULOSE-6-PHOSPHATE ISOMERASE"/>
    <property type="match status" value="1"/>
</dbReference>
<dbReference type="PROSITE" id="PS51464">
    <property type="entry name" value="SIS"/>
    <property type="match status" value="1"/>
</dbReference>
<dbReference type="NCBIfam" id="TIGR03127">
    <property type="entry name" value="RuMP_HxlB"/>
    <property type="match status" value="1"/>
</dbReference>
<keyword evidence="4" id="KW-1185">Reference proteome</keyword>
<organism evidence="3 4">
    <name type="scientific">Kroppenstedtia sanguinis</name>
    <dbReference type="NCBI Taxonomy" id="1380684"/>
    <lineage>
        <taxon>Bacteria</taxon>
        <taxon>Bacillati</taxon>
        <taxon>Bacillota</taxon>
        <taxon>Bacilli</taxon>
        <taxon>Bacillales</taxon>
        <taxon>Thermoactinomycetaceae</taxon>
        <taxon>Kroppenstedtia</taxon>
    </lineage>
</organism>
<dbReference type="PANTHER" id="PTHR43443:SF1">
    <property type="entry name" value="3-HEXULOSE-6-PHOSPHATE ISOMERASE"/>
    <property type="match status" value="1"/>
</dbReference>
<protein>
    <submittedName>
        <fullName evidence="3">6-phospho-3-hexuloisomerase</fullName>
        <ecNumber evidence="3">5.3.1.27</ecNumber>
    </submittedName>
</protein>
<evidence type="ECO:0000313" key="4">
    <source>
        <dbReference type="Proteomes" id="UP001597282"/>
    </source>
</evidence>
<dbReference type="InterPro" id="IPR001347">
    <property type="entry name" value="SIS_dom"/>
</dbReference>
<gene>
    <name evidence="3" type="primary">hxlB</name>
    <name evidence="3" type="ORF">ACFQ4Y_12500</name>
</gene>
<dbReference type="Proteomes" id="UP001597282">
    <property type="component" value="Unassembled WGS sequence"/>
</dbReference>
<proteinExistence type="inferred from homology"/>
<dbReference type="EC" id="5.3.1.27" evidence="3"/>
<dbReference type="Pfam" id="PF01380">
    <property type="entry name" value="SIS"/>
    <property type="match status" value="1"/>
</dbReference>